<reference evidence="3 4" key="1">
    <citation type="submission" date="2016-02" db="EMBL/GenBank/DDBJ databases">
        <title>Genome sequence of Halalkalicoccus paucihalophilus DSM 24557.</title>
        <authorList>
            <person name="Poehlein A."/>
            <person name="Daniel R."/>
        </authorList>
    </citation>
    <scope>NUCLEOTIDE SEQUENCE [LARGE SCALE GENOMIC DNA]</scope>
    <source>
        <strain evidence="3 4">DSM 24557</strain>
    </source>
</reference>
<evidence type="ECO:0000256" key="1">
    <source>
        <dbReference type="SAM" id="Phobius"/>
    </source>
</evidence>
<sequence>MDSEDRDGLLILGTILLLVIVLPLVILEAPWLLALVMLLGAWYWWQTGANPISTTLLETVRNEETESRAVPEPIPDDPLSVLRERYARGEIGDEEFERRLDRLLETEPEELNHDRERVFER</sequence>
<comment type="caution">
    <text evidence="3">The sequence shown here is derived from an EMBL/GenBank/DDBJ whole genome shotgun (WGS) entry which is preliminary data.</text>
</comment>
<protein>
    <recommendedName>
        <fullName evidence="2">SHOCT domain-containing protein</fullName>
    </recommendedName>
</protein>
<evidence type="ECO:0000259" key="2">
    <source>
        <dbReference type="Pfam" id="PF09851"/>
    </source>
</evidence>
<keyword evidence="1" id="KW-0812">Transmembrane</keyword>
<feature type="domain" description="SHOCT" evidence="2">
    <location>
        <begin position="77"/>
        <end position="104"/>
    </location>
</feature>
<dbReference type="RefSeq" id="WP_066381426.1">
    <property type="nucleotide sequence ID" value="NZ_LTAZ01000004.1"/>
</dbReference>
<keyword evidence="1" id="KW-1133">Transmembrane helix</keyword>
<name>A0A151AG81_9EURY</name>
<dbReference type="OrthoDB" id="384143at2157"/>
<evidence type="ECO:0000313" key="4">
    <source>
        <dbReference type="Proteomes" id="UP000075321"/>
    </source>
</evidence>
<dbReference type="Proteomes" id="UP000075321">
    <property type="component" value="Unassembled WGS sequence"/>
</dbReference>
<feature type="transmembrane region" description="Helical" evidence="1">
    <location>
        <begin position="12"/>
        <end position="45"/>
    </location>
</feature>
<proteinExistence type="predicted"/>
<accession>A0A151AG81</accession>
<organism evidence="3 4">
    <name type="scientific">Halalkalicoccus paucihalophilus</name>
    <dbReference type="NCBI Taxonomy" id="1008153"/>
    <lineage>
        <taxon>Archaea</taxon>
        <taxon>Methanobacteriati</taxon>
        <taxon>Methanobacteriota</taxon>
        <taxon>Stenosarchaea group</taxon>
        <taxon>Halobacteria</taxon>
        <taxon>Halobacteriales</taxon>
        <taxon>Halococcaceae</taxon>
        <taxon>Halalkalicoccus</taxon>
    </lineage>
</organism>
<dbReference type="EMBL" id="LTAZ01000004">
    <property type="protein sequence ID" value="KYH26600.1"/>
    <property type="molecule type" value="Genomic_DNA"/>
</dbReference>
<dbReference type="Pfam" id="PF09851">
    <property type="entry name" value="SHOCT"/>
    <property type="match status" value="1"/>
</dbReference>
<dbReference type="PATRIC" id="fig|1008153.3.peg.1725"/>
<gene>
    <name evidence="3" type="ORF">HAPAU_16990</name>
</gene>
<dbReference type="InterPro" id="IPR018649">
    <property type="entry name" value="SHOCT"/>
</dbReference>
<evidence type="ECO:0000313" key="3">
    <source>
        <dbReference type="EMBL" id="KYH26600.1"/>
    </source>
</evidence>
<dbReference type="AlphaFoldDB" id="A0A151AG81"/>
<keyword evidence="4" id="KW-1185">Reference proteome</keyword>
<keyword evidence="1" id="KW-0472">Membrane</keyword>